<keyword evidence="3 6" id="KW-0812">Transmembrane</keyword>
<gene>
    <name evidence="9" type="ORF">ENJ96_01780</name>
</gene>
<proteinExistence type="predicted"/>
<name>A0A7V5NYN7_9BACT</name>
<dbReference type="PANTHER" id="PTHR30619:SF1">
    <property type="entry name" value="RECOMBINATION PROTEIN 2"/>
    <property type="match status" value="1"/>
</dbReference>
<dbReference type="NCBIfam" id="TIGR00360">
    <property type="entry name" value="ComEC_N-term"/>
    <property type="match status" value="1"/>
</dbReference>
<dbReference type="EMBL" id="DROK01000051">
    <property type="protein sequence ID" value="HHI96563.1"/>
    <property type="molecule type" value="Genomic_DNA"/>
</dbReference>
<dbReference type="AlphaFoldDB" id="A0A7V5NYN7"/>
<feature type="transmembrane region" description="Helical" evidence="6">
    <location>
        <begin position="20"/>
        <end position="47"/>
    </location>
</feature>
<feature type="transmembrane region" description="Helical" evidence="6">
    <location>
        <begin position="270"/>
        <end position="287"/>
    </location>
</feature>
<evidence type="ECO:0000256" key="6">
    <source>
        <dbReference type="SAM" id="Phobius"/>
    </source>
</evidence>
<comment type="subcellular location">
    <subcellularLocation>
        <location evidence="1">Cell membrane</location>
        <topology evidence="1">Multi-pass membrane protein</topology>
    </subcellularLocation>
</comment>
<keyword evidence="5 6" id="KW-0472">Membrane</keyword>
<evidence type="ECO:0000256" key="4">
    <source>
        <dbReference type="ARBA" id="ARBA00022989"/>
    </source>
</evidence>
<evidence type="ECO:0000256" key="1">
    <source>
        <dbReference type="ARBA" id="ARBA00004651"/>
    </source>
</evidence>
<feature type="transmembrane region" description="Helical" evidence="6">
    <location>
        <begin position="191"/>
        <end position="214"/>
    </location>
</feature>
<feature type="transmembrane region" description="Helical" evidence="6">
    <location>
        <begin position="110"/>
        <end position="140"/>
    </location>
</feature>
<protein>
    <submittedName>
        <fullName evidence="9">MBL fold metallo-hydrolase</fullName>
    </submittedName>
</protein>
<dbReference type="InterPro" id="IPR004477">
    <property type="entry name" value="ComEC_N"/>
</dbReference>
<dbReference type="GO" id="GO:0005886">
    <property type="term" value="C:plasma membrane"/>
    <property type="evidence" value="ECO:0007669"/>
    <property type="project" value="UniProtKB-SubCell"/>
</dbReference>
<keyword evidence="2" id="KW-1003">Cell membrane</keyword>
<dbReference type="InterPro" id="IPR036866">
    <property type="entry name" value="RibonucZ/Hydroxyglut_hydro"/>
</dbReference>
<feature type="domain" description="ComEC/Rec2-related protein" evidence="8">
    <location>
        <begin position="1"/>
        <end position="225"/>
    </location>
</feature>
<dbReference type="PANTHER" id="PTHR30619">
    <property type="entry name" value="DNA INTERNALIZATION/COMPETENCE PROTEIN COMEC/REC2"/>
    <property type="match status" value="1"/>
</dbReference>
<keyword evidence="4 6" id="KW-1133">Transmembrane helix</keyword>
<accession>A0A7V5NYN7</accession>
<dbReference type="Gene3D" id="3.60.15.10">
    <property type="entry name" value="Ribonuclease Z/Hydroxyacylglutathione hydrolase-like"/>
    <property type="match status" value="1"/>
</dbReference>
<feature type="transmembrane region" description="Helical" evidence="6">
    <location>
        <begin position="59"/>
        <end position="74"/>
    </location>
</feature>
<feature type="transmembrane region" description="Helical" evidence="6">
    <location>
        <begin position="245"/>
        <end position="263"/>
    </location>
</feature>
<dbReference type="Pfam" id="PF00753">
    <property type="entry name" value="Lactamase_B"/>
    <property type="match status" value="1"/>
</dbReference>
<evidence type="ECO:0000313" key="9">
    <source>
        <dbReference type="EMBL" id="HHI96563.1"/>
    </source>
</evidence>
<evidence type="ECO:0000256" key="2">
    <source>
        <dbReference type="ARBA" id="ARBA00022475"/>
    </source>
</evidence>
<dbReference type="SUPFAM" id="SSF56281">
    <property type="entry name" value="Metallo-hydrolase/oxidoreductase"/>
    <property type="match status" value="1"/>
</dbReference>
<sequence>EKSHLPAPLRHSFENLGLFHFLAVSGLHFGLLLGICYLVLKALFFFWPRPLLILTDRQWLFLCATPLLFCYALITGPSPSALRALVMYLVFGLALLGLRPLKGLDLWALAVWVILLFQPQAVGNFSFRLSVCAVLALILANQGRKLLPWPEKKIWRYPLASLYFSLVATLATAPWLLVLKGSFSPWAPVSNLLATPVFAFLVLPLCLLATFLSFGEPSLAVKLAELAPRALPLPRLSLPQLTPPLPVGIFVLLLALGGGVILWARGKSRVLGLVLVFLLAFWAYQTYRSLNLFLLLDVGEGSAGLVKVSGHRKAILFDTGPRLGRFDAGEFIIAPTLRKLGLTPHLAVISHLESDHVGGLKSLKEIWPNLEEISPSRRLEEYRGPGFALTFYSACRFSNQNENSLVTKLSLAGFKILFPGDIGRKRERELVAQDISADLLVLPHHGARNSATYPFLKKVSPALVFSSSRRAGHPARETLTRLKSLGLPHLGTKNFGAISLIWSDPEEIYLCTEKARRGYPLLWRSLWPLVKVGCRPLALRP</sequence>
<comment type="caution">
    <text evidence="9">The sequence shown here is derived from an EMBL/GenBank/DDBJ whole genome shotgun (WGS) entry which is preliminary data.</text>
</comment>
<feature type="domain" description="Metallo-beta-lactamase" evidence="7">
    <location>
        <begin position="297"/>
        <end position="373"/>
    </location>
</feature>
<dbReference type="InterPro" id="IPR001279">
    <property type="entry name" value="Metallo-B-lactamas"/>
</dbReference>
<feature type="non-terminal residue" evidence="9">
    <location>
        <position position="1"/>
    </location>
</feature>
<evidence type="ECO:0000259" key="7">
    <source>
        <dbReference type="Pfam" id="PF00753"/>
    </source>
</evidence>
<evidence type="ECO:0000256" key="5">
    <source>
        <dbReference type="ARBA" id="ARBA00023136"/>
    </source>
</evidence>
<reference evidence="9" key="1">
    <citation type="journal article" date="2020" name="mSystems">
        <title>Genome- and Community-Level Interaction Insights into Carbon Utilization and Element Cycling Functions of Hydrothermarchaeota in Hydrothermal Sediment.</title>
        <authorList>
            <person name="Zhou Z."/>
            <person name="Liu Y."/>
            <person name="Xu W."/>
            <person name="Pan J."/>
            <person name="Luo Z.H."/>
            <person name="Li M."/>
        </authorList>
    </citation>
    <scope>NUCLEOTIDE SEQUENCE [LARGE SCALE GENOMIC DNA]</scope>
    <source>
        <strain evidence="9">HyVt-533</strain>
    </source>
</reference>
<dbReference type="InterPro" id="IPR052159">
    <property type="entry name" value="Competence_DNA_uptake"/>
</dbReference>
<dbReference type="Proteomes" id="UP000886101">
    <property type="component" value="Unassembled WGS sequence"/>
</dbReference>
<evidence type="ECO:0000259" key="8">
    <source>
        <dbReference type="Pfam" id="PF03772"/>
    </source>
</evidence>
<evidence type="ECO:0000256" key="3">
    <source>
        <dbReference type="ARBA" id="ARBA00022692"/>
    </source>
</evidence>
<organism evidence="9">
    <name type="scientific">Thermodesulfatator atlanticus</name>
    <dbReference type="NCBI Taxonomy" id="501497"/>
    <lineage>
        <taxon>Bacteria</taxon>
        <taxon>Pseudomonadati</taxon>
        <taxon>Thermodesulfobacteriota</taxon>
        <taxon>Thermodesulfobacteria</taxon>
        <taxon>Thermodesulfobacteriales</taxon>
        <taxon>Thermodesulfatatoraceae</taxon>
        <taxon>Thermodesulfatator</taxon>
    </lineage>
</organism>
<dbReference type="Pfam" id="PF03772">
    <property type="entry name" value="Competence"/>
    <property type="match status" value="1"/>
</dbReference>
<feature type="transmembrane region" description="Helical" evidence="6">
    <location>
        <begin position="160"/>
        <end position="179"/>
    </location>
</feature>